<comment type="catalytic activity">
    <reaction evidence="12">
        <text>a 1,2-diacyl-sn-glycero-3-phosphocholine(in) = a 1,2-diacyl-sn-glycero-3-phosphocholine(out)</text>
        <dbReference type="Rhea" id="RHEA:38571"/>
        <dbReference type="ChEBI" id="CHEBI:57643"/>
    </reaction>
</comment>
<feature type="region of interest" description="Disordered" evidence="13">
    <location>
        <begin position="786"/>
        <end position="806"/>
    </location>
</feature>
<dbReference type="EMBL" id="CABFOC020000045">
    <property type="protein sequence ID" value="CAH0052658.1"/>
    <property type="molecule type" value="Genomic_DNA"/>
</dbReference>
<evidence type="ECO:0000256" key="13">
    <source>
        <dbReference type="SAM" id="MobiDB-lite"/>
    </source>
</evidence>
<evidence type="ECO:0000256" key="2">
    <source>
        <dbReference type="ARBA" id="ARBA00004623"/>
    </source>
</evidence>
<dbReference type="GO" id="GO:0034727">
    <property type="term" value="P:piecemeal microautophagy of the nucleus"/>
    <property type="evidence" value="ECO:0007669"/>
    <property type="project" value="TreeGrafter"/>
</dbReference>
<feature type="region of interest" description="Disordered" evidence="13">
    <location>
        <begin position="142"/>
        <end position="180"/>
    </location>
</feature>
<evidence type="ECO:0000256" key="10">
    <source>
        <dbReference type="ARBA" id="ARBA00024479"/>
    </source>
</evidence>
<feature type="compositionally biased region" description="Polar residues" evidence="13">
    <location>
        <begin position="638"/>
        <end position="650"/>
    </location>
</feature>
<dbReference type="GO" id="GO:0043495">
    <property type="term" value="F:protein-membrane adaptor activity"/>
    <property type="evidence" value="ECO:0007669"/>
    <property type="project" value="TreeGrafter"/>
</dbReference>
<dbReference type="GO" id="GO:0061908">
    <property type="term" value="C:phagophore"/>
    <property type="evidence" value="ECO:0007669"/>
    <property type="project" value="TreeGrafter"/>
</dbReference>
<evidence type="ECO:0000256" key="8">
    <source>
        <dbReference type="ARBA" id="ARBA00023055"/>
    </source>
</evidence>
<evidence type="ECO:0000256" key="5">
    <source>
        <dbReference type="ARBA" id="ARBA00022448"/>
    </source>
</evidence>
<evidence type="ECO:0000256" key="4">
    <source>
        <dbReference type="ARBA" id="ARBA00018070"/>
    </source>
</evidence>
<dbReference type="GO" id="GO:0061723">
    <property type="term" value="P:glycophagy"/>
    <property type="evidence" value="ECO:0007669"/>
    <property type="project" value="TreeGrafter"/>
</dbReference>
<dbReference type="OrthoDB" id="18982at2759"/>
<feature type="compositionally biased region" description="Basic and acidic residues" evidence="13">
    <location>
        <begin position="303"/>
        <end position="317"/>
    </location>
</feature>
<dbReference type="GO" id="GO:0005789">
    <property type="term" value="C:endoplasmic reticulum membrane"/>
    <property type="evidence" value="ECO:0007669"/>
    <property type="project" value="UniProtKB-SubCell"/>
</dbReference>
<comment type="caution">
    <text evidence="14">The sequence shown here is derived from an EMBL/GenBank/DDBJ whole genome shotgun (WGS) entry which is preliminary data.</text>
</comment>
<evidence type="ECO:0000256" key="6">
    <source>
        <dbReference type="ARBA" id="ARBA00022824"/>
    </source>
</evidence>
<reference evidence="14 15" key="2">
    <citation type="submission" date="2021-10" db="EMBL/GenBank/DDBJ databases">
        <authorList>
            <person name="Piombo E."/>
        </authorList>
    </citation>
    <scope>NUCLEOTIDE SEQUENCE [LARGE SCALE GENOMIC DNA]</scope>
</reference>
<keyword evidence="7" id="KW-0072">Autophagy</keyword>
<dbReference type="InterPro" id="IPR026849">
    <property type="entry name" value="ATG2"/>
</dbReference>
<protein>
    <recommendedName>
        <fullName evidence="4">Autophagy-related protein 2</fullName>
    </recommendedName>
</protein>
<proteinExistence type="inferred from homology"/>
<dbReference type="GO" id="GO:0061709">
    <property type="term" value="P:reticulophagy"/>
    <property type="evidence" value="ECO:0007669"/>
    <property type="project" value="TreeGrafter"/>
</dbReference>
<dbReference type="GO" id="GO:0032266">
    <property type="term" value="F:phosphatidylinositol-3-phosphate binding"/>
    <property type="evidence" value="ECO:0007669"/>
    <property type="project" value="TreeGrafter"/>
</dbReference>
<evidence type="ECO:0000256" key="3">
    <source>
        <dbReference type="ARBA" id="ARBA00009714"/>
    </source>
</evidence>
<evidence type="ECO:0000256" key="9">
    <source>
        <dbReference type="ARBA" id="ARBA00023136"/>
    </source>
</evidence>
<feature type="compositionally biased region" description="Basic and acidic residues" evidence="13">
    <location>
        <begin position="791"/>
        <end position="804"/>
    </location>
</feature>
<feature type="region of interest" description="Disordered" evidence="13">
    <location>
        <begin position="2042"/>
        <end position="2062"/>
    </location>
</feature>
<comment type="catalytic activity">
    <reaction evidence="10">
        <text>a 1,2-diacyl-sn-glycero-3-phospho-L-serine(in) = a 1,2-diacyl-sn-glycero-3-phospho-L-serine(out)</text>
        <dbReference type="Rhea" id="RHEA:38663"/>
        <dbReference type="ChEBI" id="CHEBI:57262"/>
    </reaction>
</comment>
<evidence type="ECO:0000313" key="15">
    <source>
        <dbReference type="Proteomes" id="UP000775872"/>
    </source>
</evidence>
<evidence type="ECO:0000256" key="11">
    <source>
        <dbReference type="ARBA" id="ARBA00024615"/>
    </source>
</evidence>
<evidence type="ECO:0000313" key="14">
    <source>
        <dbReference type="EMBL" id="CAH0052658.1"/>
    </source>
</evidence>
<comment type="catalytic activity">
    <reaction evidence="11">
        <text>a 1,2-diacyl-sn-glycero-3-phosphoethanolamine(in) = a 1,2-diacyl-sn-glycero-3-phosphoethanolamine(out)</text>
        <dbReference type="Rhea" id="RHEA:38895"/>
        <dbReference type="ChEBI" id="CHEBI:64612"/>
    </reaction>
</comment>
<accession>A0A9P0EM93</accession>
<dbReference type="Proteomes" id="UP000775872">
    <property type="component" value="Unassembled WGS sequence"/>
</dbReference>
<sequence>MASFFQSFRSSSMPKRLLRYALTRLELLDSESLDMDNLDLALGKNTVFEFRDVGVKLKKLEKLLKLPDSLTLQKSKVHVLRITIPMDFFTSPITIEVDGVSVSVRVSGREFTSSPADGNTTKDSSIVPDPVDLAQEFLKTQPSSERERLEEALASETQDLGASVSVSEDGSDEEAPLGTGQSLSLPAFMADFIQGIIDRTQIKIKGVSFQLDVEVPLDPNSPAPELVSFQIALEDIDVEGVTTSSPVLEPESAHVGLKEGKRRVLLNNVRAYLISEANVFSTFAQSPSSPSLCSSPKLTRSSSTHDHEDLLRSHHEDDDQNVSSSQYSVQSESNQEYQDSSDRSGSPLGDSELALDIPYDFEEREDEENMEDEGPATPRASVYHGLDESLEQSVDQTVFHSTYLPDRRLANTTAFEADVPQWASTHTEARSEPAYVDALPLDRSIAPETEPTTASPVIGREDRRSSSGSEEDLTQSHLYTREEAESMYLSAFSSDERASLRGSTYSEAPAPQPPVIQATTREAPSEKADSLEEPDLKDKPDPEMESNSQVEPDLEKKRDPSDEPISTDELESANRPSSTPGSESNTPIRQASPSPLEESVSEESQSDRIQMPGGWDESLDESEIQFEEQTGKSHGSLGESSTSKLFSKTDGNAPPAAKSSPFDDNAEQEDVATPKGPPRLVKEIFALDRISLFIPHGHQHIQVHLDPANEAQQEALSKSGYPLAPGAFSVHASEKGSQGQETASHFAPGEDKSIEVYLSPVSLRFDTSIGFLLAMVVARLIEALKPPGEVPKPEGGDKSEEPKENGPNIKVMVEEVSMSFVNHVPGVADTAKRFLDPTAFILDHEVLLNMTLQNICLSRESTYEGVVSKAKKGTVPPTPIVVTKLELEKFRFGYADDDILSFDKAQPLSMSVRDTFLSAGHDIGIKVTQIGTRMRTDIETLPMVVHIDLQRLDETFNWFGGLSSLLHMSSSITSNSPPAASVTTQKAKPRGVRFETPLDPEKQVAPENKTNLRIGSARITLQGKECSLTASSSAIKMVNRDEGVGIAITALRVAGPYLRASKAEPAISIDVGGVRLDFLMTPTDSDLERLLELILPSKIKFDQDNDEIMVDTLLRQRKKGSVLRATLDSVNIRVKHLATLQLLPNLGEELAKLSTVAKYLPEDDRPGLLTLGRVQKMSVALQCDGRLGFFEANLTQLDVGHISIPSLVAVALYGLEVKRNGADEIINSLDNTMREGHERNPVLMLRIIADEIDSVIKLKLQNLSIEYQVPFIMDILGLEDDATPQDFEAGLAASVANLGDQAQATLRQSEAENEKVPAKKPMGLDIGFRDCVIGLNPLNLQSKMLVALTDARLELDLPQDVEMKVKLGIKKSSILLIDDISAVSSNSAKSSSHRRSTSISSRQINEFCARGFVNVCFISSAQVLVDVKPGVELERQIDIEVRDDLLVLETCADSTQTLITLVNALKPPTPPSKEEKYRFKVMPVEDLLSSISAEAFGNTEGDYDFDQDFAAAQEMAGSSSEAEFGSDQSLRIDTQYYGDDYKGEEIFDAMKSSQMSDGTTMHDTAEGVLLTGFNPEPSTTSDSGDELVIHENYYGEESNSNSTAQIWNSTKGTYDKASPQLVKRSPIRISAKDVHFIWNLFDGYDWAHTRDVISEAVQSVEDRALQLQTNRDGFNIHEEELEDEETIGDFLFNSIYIGIPASRQPGDLTQAINQELNNDNATETESIATTAFTDASNRTARPHQTRKKRLRLNRSKHHKMTFELQGINADIVVYSEDAGETQSSVDVRVNSLDIFDHVPTSTWRKFATYDRDTGEREMGTSMLHLEILNVKPMPELVVSESVLRVTVLPLRLHVDQDALDFLTRFFEFKDEKVPVHASPSDIPFVQRAEINSIPVKLDFKPKRVDYAGLRSGRTTEFMNFIVMDEARLVLRHVIIYGISGFDRLGKTLNDIWMPDVKNNQLPGVLAGLAPVRSLVNIGSGFKDLVEIPIREYQKDGRVLRSISKGAAAFAKTTGTEIVKLGAKLAVGTQYALQGAEEMLTQQNQGTGGNWEDDDADPDDKKQISLYADQPPSVVQGLRGGYRSLARDLNVARDAIIAVPGEVMQSQSPGGAARAVLKRTPTIIFRPAMGVSKAIGQTLLGATNALDSQHQRRIDEVRTTFWPIYLHGLMIANII</sequence>
<keyword evidence="5" id="KW-0813">Transport</keyword>
<dbReference type="PANTHER" id="PTHR13190">
    <property type="entry name" value="AUTOPHAGY-RELATED 2, ISOFORM A"/>
    <property type="match status" value="1"/>
</dbReference>
<reference evidence="15" key="1">
    <citation type="submission" date="2019-06" db="EMBL/GenBank/DDBJ databases">
        <authorList>
            <person name="Broberg M."/>
        </authorList>
    </citation>
    <scope>NUCLEOTIDE SEQUENCE [LARGE SCALE GENOMIC DNA]</scope>
</reference>
<dbReference type="GO" id="GO:0000422">
    <property type="term" value="P:autophagy of mitochondrion"/>
    <property type="evidence" value="ECO:0007669"/>
    <property type="project" value="TreeGrafter"/>
</dbReference>
<name>A0A9P0EM93_9HYPO</name>
<feature type="compositionally biased region" description="Low complexity" evidence="13">
    <location>
        <begin position="152"/>
        <end position="168"/>
    </location>
</feature>
<comment type="similarity">
    <text evidence="3">Belongs to the ATG2 family.</text>
</comment>
<keyword evidence="8" id="KW-0445">Lipid transport</keyword>
<evidence type="ECO:0000256" key="12">
    <source>
        <dbReference type="ARBA" id="ARBA00024631"/>
    </source>
</evidence>
<keyword evidence="9" id="KW-0472">Membrane</keyword>
<dbReference type="Pfam" id="PF13329">
    <property type="entry name" value="ATG2_CAD"/>
    <property type="match status" value="2"/>
</dbReference>
<feature type="compositionally biased region" description="Low complexity" evidence="13">
    <location>
        <begin position="286"/>
        <end position="296"/>
    </location>
</feature>
<feature type="compositionally biased region" description="Low complexity" evidence="13">
    <location>
        <begin position="321"/>
        <end position="338"/>
    </location>
</feature>
<feature type="region of interest" description="Disordered" evidence="13">
    <location>
        <begin position="441"/>
        <end position="677"/>
    </location>
</feature>
<dbReference type="PANTHER" id="PTHR13190:SF1">
    <property type="entry name" value="AUTOPHAGY-RELATED 2, ISOFORM A"/>
    <property type="match status" value="1"/>
</dbReference>
<dbReference type="GO" id="GO:0006869">
    <property type="term" value="P:lipid transport"/>
    <property type="evidence" value="ECO:0007669"/>
    <property type="project" value="UniProtKB-KW"/>
</dbReference>
<gene>
    <name evidence="14" type="ORF">CSOL1703_00004522</name>
</gene>
<keyword evidence="6" id="KW-0256">Endoplasmic reticulum</keyword>
<keyword evidence="15" id="KW-1185">Reference proteome</keyword>
<feature type="compositionally biased region" description="Polar residues" evidence="13">
    <location>
        <begin position="574"/>
        <end position="591"/>
    </location>
</feature>
<evidence type="ECO:0000256" key="7">
    <source>
        <dbReference type="ARBA" id="ARBA00023006"/>
    </source>
</evidence>
<feature type="region of interest" description="Disordered" evidence="13">
    <location>
        <begin position="284"/>
        <end position="352"/>
    </location>
</feature>
<evidence type="ECO:0000256" key="1">
    <source>
        <dbReference type="ARBA" id="ARBA00004406"/>
    </source>
</evidence>
<feature type="compositionally biased region" description="Acidic residues" evidence="13">
    <location>
        <begin position="617"/>
        <end position="626"/>
    </location>
</feature>
<organism evidence="14 15">
    <name type="scientific">Clonostachys solani</name>
    <dbReference type="NCBI Taxonomy" id="160281"/>
    <lineage>
        <taxon>Eukaryota</taxon>
        <taxon>Fungi</taxon>
        <taxon>Dikarya</taxon>
        <taxon>Ascomycota</taxon>
        <taxon>Pezizomycotina</taxon>
        <taxon>Sordariomycetes</taxon>
        <taxon>Hypocreomycetidae</taxon>
        <taxon>Hypocreales</taxon>
        <taxon>Bionectriaceae</taxon>
        <taxon>Clonostachys</taxon>
    </lineage>
</organism>
<dbReference type="GO" id="GO:0034045">
    <property type="term" value="C:phagophore assembly site membrane"/>
    <property type="evidence" value="ECO:0007669"/>
    <property type="project" value="UniProtKB-SubCell"/>
</dbReference>
<dbReference type="GO" id="GO:0000045">
    <property type="term" value="P:autophagosome assembly"/>
    <property type="evidence" value="ECO:0007669"/>
    <property type="project" value="TreeGrafter"/>
</dbReference>
<feature type="compositionally biased region" description="Basic and acidic residues" evidence="13">
    <location>
        <begin position="523"/>
        <end position="542"/>
    </location>
</feature>
<comment type="subcellular location">
    <subcellularLocation>
        <location evidence="1">Endoplasmic reticulum membrane</location>
        <topology evidence="1">Peripheral membrane protein</topology>
    </subcellularLocation>
    <subcellularLocation>
        <location evidence="2">Preautophagosomal structure membrane</location>
        <topology evidence="2">Peripheral membrane protein</topology>
    </subcellularLocation>
</comment>